<evidence type="ECO:0000313" key="1">
    <source>
        <dbReference type="EMBL" id="KAF9454865.1"/>
    </source>
</evidence>
<gene>
    <name evidence="1" type="ORF">P691DRAFT_770376</name>
</gene>
<evidence type="ECO:0000313" key="2">
    <source>
        <dbReference type="Proteomes" id="UP000807342"/>
    </source>
</evidence>
<dbReference type="EMBL" id="MU151052">
    <property type="protein sequence ID" value="KAF9454865.1"/>
    <property type="molecule type" value="Genomic_DNA"/>
</dbReference>
<proteinExistence type="predicted"/>
<dbReference type="AlphaFoldDB" id="A0A9P5XSF4"/>
<name>A0A9P5XSF4_9AGAR</name>
<sequence>MLNLVTSSVTEIERVIVRAEVLHKKWTAPHPKMPGIRDPPILLTGTLDSTFLGSKGSYLIFYRKPSNPRNPASFCWFDTDDTGNALMMNPVFQYDFLLPRNCDFPSLSGIDYGLSARVDRKTGVLHAASVLEGDSVIFVTSIESGPKFRIETRKISISLRKNAFCHIKVIDDYILCRQKHQNEIQTIDIIHIQAWKKFRAVLRSKFLARSLVNPPGLPAERRRIQFAITSHYFIQILDSTIIEVYDLPGLSGWTSINPNSIRPVLGSEGIASGTDMRPIFSGPLPCTFIDLQVLPSASPSSLIIVGAGDLSRLDRDSVYRIALMSLDINQHSIQTLQEVLTECIVTRNFNQLTLTHAPATHCAAGIVVTVAHSLAESGTSVLRTIRYIQVSLGAEPEVSVNNLQVPTEVRPFSLLDADIFGGSLIFGCYEPYAGGIQKRVSILQYM</sequence>
<protein>
    <submittedName>
        <fullName evidence="1">Uncharacterized protein</fullName>
    </submittedName>
</protein>
<reference evidence="1" key="1">
    <citation type="submission" date="2020-11" db="EMBL/GenBank/DDBJ databases">
        <authorList>
            <consortium name="DOE Joint Genome Institute"/>
            <person name="Ahrendt S."/>
            <person name="Riley R."/>
            <person name="Andreopoulos W."/>
            <person name="Labutti K."/>
            <person name="Pangilinan J."/>
            <person name="Ruiz-Duenas F.J."/>
            <person name="Barrasa J.M."/>
            <person name="Sanchez-Garcia M."/>
            <person name="Camarero S."/>
            <person name="Miyauchi S."/>
            <person name="Serrano A."/>
            <person name="Linde D."/>
            <person name="Babiker R."/>
            <person name="Drula E."/>
            <person name="Ayuso-Fernandez I."/>
            <person name="Pacheco R."/>
            <person name="Padilla G."/>
            <person name="Ferreira P."/>
            <person name="Barriuso J."/>
            <person name="Kellner H."/>
            <person name="Castanera R."/>
            <person name="Alfaro M."/>
            <person name="Ramirez L."/>
            <person name="Pisabarro A.G."/>
            <person name="Kuo A."/>
            <person name="Tritt A."/>
            <person name="Lipzen A."/>
            <person name="He G."/>
            <person name="Yan M."/>
            <person name="Ng V."/>
            <person name="Cullen D."/>
            <person name="Martin F."/>
            <person name="Rosso M.-N."/>
            <person name="Henrissat B."/>
            <person name="Hibbett D."/>
            <person name="Martinez A.T."/>
            <person name="Grigoriev I.V."/>
        </authorList>
    </citation>
    <scope>NUCLEOTIDE SEQUENCE</scope>
    <source>
        <strain evidence="1">MF-IS2</strain>
    </source>
</reference>
<accession>A0A9P5XSF4</accession>
<dbReference type="Proteomes" id="UP000807342">
    <property type="component" value="Unassembled WGS sequence"/>
</dbReference>
<keyword evidence="2" id="KW-1185">Reference proteome</keyword>
<organism evidence="1 2">
    <name type="scientific">Macrolepiota fuliginosa MF-IS2</name>
    <dbReference type="NCBI Taxonomy" id="1400762"/>
    <lineage>
        <taxon>Eukaryota</taxon>
        <taxon>Fungi</taxon>
        <taxon>Dikarya</taxon>
        <taxon>Basidiomycota</taxon>
        <taxon>Agaricomycotina</taxon>
        <taxon>Agaricomycetes</taxon>
        <taxon>Agaricomycetidae</taxon>
        <taxon>Agaricales</taxon>
        <taxon>Agaricineae</taxon>
        <taxon>Agaricaceae</taxon>
        <taxon>Macrolepiota</taxon>
    </lineage>
</organism>
<comment type="caution">
    <text evidence="1">The sequence shown here is derived from an EMBL/GenBank/DDBJ whole genome shotgun (WGS) entry which is preliminary data.</text>
</comment>